<dbReference type="NCBIfam" id="NF038180">
    <property type="entry name" value="leader_pinensin"/>
    <property type="match status" value="1"/>
</dbReference>
<gene>
    <name evidence="1" type="ORF">E1163_06940</name>
</gene>
<dbReference type="RefSeq" id="WP_155170717.1">
    <property type="nucleotide sequence ID" value="NZ_BAAAFL010000010.1"/>
</dbReference>
<protein>
    <submittedName>
        <fullName evidence="1">Uncharacterized protein</fullName>
    </submittedName>
</protein>
<dbReference type="EMBL" id="SMLW01000441">
    <property type="protein sequence ID" value="MTI24676.1"/>
    <property type="molecule type" value="Genomic_DNA"/>
</dbReference>
<organism evidence="1 2">
    <name type="scientific">Fulvivirga kasyanovii</name>
    <dbReference type="NCBI Taxonomy" id="396812"/>
    <lineage>
        <taxon>Bacteria</taxon>
        <taxon>Pseudomonadati</taxon>
        <taxon>Bacteroidota</taxon>
        <taxon>Cytophagia</taxon>
        <taxon>Cytophagales</taxon>
        <taxon>Fulvivirgaceae</taxon>
        <taxon>Fulvivirga</taxon>
    </lineage>
</organism>
<comment type="caution">
    <text evidence="1">The sequence shown here is derived from an EMBL/GenBank/DDBJ whole genome shotgun (WGS) entry which is preliminary data.</text>
</comment>
<keyword evidence="2" id="KW-1185">Reference proteome</keyword>
<dbReference type="InterPro" id="IPR059231">
    <property type="entry name" value="Leader_pinensin"/>
</dbReference>
<evidence type="ECO:0000313" key="2">
    <source>
        <dbReference type="Proteomes" id="UP000798808"/>
    </source>
</evidence>
<reference evidence="1 2" key="1">
    <citation type="submission" date="2019-02" db="EMBL/GenBank/DDBJ databases">
        <authorList>
            <person name="Goldberg S.R."/>
            <person name="Haltli B.A."/>
            <person name="Correa H."/>
            <person name="Russell K.G."/>
        </authorList>
    </citation>
    <scope>NUCLEOTIDE SEQUENCE [LARGE SCALE GENOMIC DNA]</scope>
    <source>
        <strain evidence="1 2">JCM 16186</strain>
    </source>
</reference>
<dbReference type="Proteomes" id="UP000798808">
    <property type="component" value="Unassembled WGS sequence"/>
</dbReference>
<proteinExistence type="predicted"/>
<name>A0ABW9RL23_9BACT</name>
<sequence length="76" mass="8134">MSKKLKLEELKLESFVTSMESEKALTVQGGHTPVVLTIEIVSALGACIGDEKPPVYGEHYTEVIVDMGTGDACLVP</sequence>
<accession>A0ABW9RL23</accession>
<evidence type="ECO:0000313" key="1">
    <source>
        <dbReference type="EMBL" id="MTI24676.1"/>
    </source>
</evidence>